<protein>
    <submittedName>
        <fullName evidence="1">Uncharacterized protein</fullName>
    </submittedName>
</protein>
<accession>A0A174IL89</accession>
<reference evidence="1 2" key="1">
    <citation type="submission" date="2015-09" db="EMBL/GenBank/DDBJ databases">
        <authorList>
            <consortium name="Pathogen Informatics"/>
        </authorList>
    </citation>
    <scope>NUCLEOTIDE SEQUENCE [LARGE SCALE GENOMIC DNA]</scope>
    <source>
        <strain evidence="1 2">2789STDY5834880</strain>
    </source>
</reference>
<proteinExistence type="predicted"/>
<name>A0A174IL89_9BACE</name>
<dbReference type="AlphaFoldDB" id="A0A174IL89"/>
<sequence>MKKKLVCDNDANLRKTLAPKVKRNFRVRKEQFSFS</sequence>
<dbReference type="EMBL" id="CZAI01000002">
    <property type="protein sequence ID" value="CUO88074.1"/>
    <property type="molecule type" value="Genomic_DNA"/>
</dbReference>
<evidence type="ECO:0000313" key="1">
    <source>
        <dbReference type="EMBL" id="CUO88074.1"/>
    </source>
</evidence>
<dbReference type="Proteomes" id="UP000095657">
    <property type="component" value="Unassembled WGS sequence"/>
</dbReference>
<evidence type="ECO:0000313" key="2">
    <source>
        <dbReference type="Proteomes" id="UP000095657"/>
    </source>
</evidence>
<organism evidence="1 2">
    <name type="scientific">Bacteroides caccae</name>
    <dbReference type="NCBI Taxonomy" id="47678"/>
    <lineage>
        <taxon>Bacteria</taxon>
        <taxon>Pseudomonadati</taxon>
        <taxon>Bacteroidota</taxon>
        <taxon>Bacteroidia</taxon>
        <taxon>Bacteroidales</taxon>
        <taxon>Bacteroidaceae</taxon>
        <taxon>Bacteroides</taxon>
    </lineage>
</organism>
<gene>
    <name evidence="1" type="ORF">ERS852494_00978</name>
</gene>
<dbReference type="STRING" id="47678.ERS852494_00978"/>